<sequence>MPDSDEAAISRSLAAFQARASQHALSATQLCDLLRIRTLDEHDQQHVECLMVAGHLRYEEALLAARIHGHIINQPSSTPRSILEQLCQKLENMTSMEENILEKMRKKRNSRSISPDQILVKKRKCHDVKKRPTKANKSFLKTSR</sequence>
<evidence type="ECO:0000313" key="2">
    <source>
        <dbReference type="EMBL" id="CRZ01137.1"/>
    </source>
</evidence>
<reference evidence="2" key="1">
    <citation type="submission" date="2015-04" db="EMBL/GenBank/DDBJ databases">
        <title>The genome sequence of the plant pathogenic Rhizarian Plasmodiophora brassicae reveals insights in its biotrophic life cycle and the origin of chitin synthesis.</title>
        <authorList>
            <person name="Schwelm A."/>
            <person name="Fogelqvist J."/>
            <person name="Knaust A."/>
            <person name="Julke S."/>
            <person name="Lilja T."/>
            <person name="Dhandapani V."/>
            <person name="Bonilla-Rosso G."/>
            <person name="Karlsson M."/>
            <person name="Shevchenko A."/>
            <person name="Choi S.R."/>
            <person name="Kim H.G."/>
            <person name="Park J.Y."/>
            <person name="Lim Y.P."/>
            <person name="Ludwig-Muller J."/>
            <person name="Dixelius C."/>
        </authorList>
    </citation>
    <scope>NUCLEOTIDE SEQUENCE</scope>
    <source>
        <tissue evidence="2">Potato root galls</tissue>
    </source>
</reference>
<feature type="compositionally biased region" description="Polar residues" evidence="1">
    <location>
        <begin position="135"/>
        <end position="144"/>
    </location>
</feature>
<accession>A0A0H5QHJ8</accession>
<dbReference type="AlphaFoldDB" id="A0A0H5QHJ8"/>
<feature type="compositionally biased region" description="Basic residues" evidence="1">
    <location>
        <begin position="123"/>
        <end position="134"/>
    </location>
</feature>
<evidence type="ECO:0000256" key="1">
    <source>
        <dbReference type="SAM" id="MobiDB-lite"/>
    </source>
</evidence>
<dbReference type="EMBL" id="HACM01000695">
    <property type="protein sequence ID" value="CRZ01137.1"/>
    <property type="molecule type" value="Transcribed_RNA"/>
</dbReference>
<feature type="region of interest" description="Disordered" evidence="1">
    <location>
        <begin position="123"/>
        <end position="144"/>
    </location>
</feature>
<proteinExistence type="predicted"/>
<name>A0A0H5QHJ8_9EUKA</name>
<protein>
    <submittedName>
        <fullName evidence="2">Uncharacterized protein</fullName>
    </submittedName>
</protein>
<organism evidence="2">
    <name type="scientific">Spongospora subterranea</name>
    <dbReference type="NCBI Taxonomy" id="70186"/>
    <lineage>
        <taxon>Eukaryota</taxon>
        <taxon>Sar</taxon>
        <taxon>Rhizaria</taxon>
        <taxon>Endomyxa</taxon>
        <taxon>Phytomyxea</taxon>
        <taxon>Plasmodiophorida</taxon>
        <taxon>Plasmodiophoridae</taxon>
        <taxon>Spongospora</taxon>
    </lineage>
</organism>